<organism evidence="1 2">
    <name type="scientific">Melastoma candidum</name>
    <dbReference type="NCBI Taxonomy" id="119954"/>
    <lineage>
        <taxon>Eukaryota</taxon>
        <taxon>Viridiplantae</taxon>
        <taxon>Streptophyta</taxon>
        <taxon>Embryophyta</taxon>
        <taxon>Tracheophyta</taxon>
        <taxon>Spermatophyta</taxon>
        <taxon>Magnoliopsida</taxon>
        <taxon>eudicotyledons</taxon>
        <taxon>Gunneridae</taxon>
        <taxon>Pentapetalae</taxon>
        <taxon>rosids</taxon>
        <taxon>malvids</taxon>
        <taxon>Myrtales</taxon>
        <taxon>Melastomataceae</taxon>
        <taxon>Melastomatoideae</taxon>
        <taxon>Melastomateae</taxon>
        <taxon>Melastoma</taxon>
    </lineage>
</organism>
<sequence length="389" mass="43053">MAKSNQVNNPRSGVNGSSAENVGGGVSNGGVVKVKRTRRTVPRDSPPQRSSIYRGVTRHRWTGRYEAHLWDKNSWNETQNKKGRQGAYDDEEAAAHAYDLAALKYWGKDTILNFPVSTYQEQLKDMEGQSREEYIGSLRRKSSGFSRGVSKYRGVARHHHNGRWEARIGRVFGNKYLYLGTYATQEEAAIAYDMAAIEYRGLNAVTNFDLSRYIKWLKPNSTAPGAARFLGHNALPDPNTPSLLAPNLNDDFGSMVNTASNHQRLHLMPVPPSSSATPAASVFSNIGDTEGVAELARTRPGNATSALGLLLQSSKFKEMMEMTSAADYSSAMPEGEDMEIPRCSFPEEIQTYFGCDREANNNLCEGEDNIFGDLNVYVPQMFHGDGFDA</sequence>
<evidence type="ECO:0000313" key="1">
    <source>
        <dbReference type="EMBL" id="KAI4377698.1"/>
    </source>
</evidence>
<dbReference type="Proteomes" id="UP001057402">
    <property type="component" value="Chromosome 4"/>
</dbReference>
<proteinExistence type="predicted"/>
<keyword evidence="2" id="KW-1185">Reference proteome</keyword>
<dbReference type="EMBL" id="CM042883">
    <property type="protein sequence ID" value="KAI4377698.1"/>
    <property type="molecule type" value="Genomic_DNA"/>
</dbReference>
<name>A0ACB9RFH2_9MYRT</name>
<gene>
    <name evidence="1" type="ORF">MLD38_015284</name>
</gene>
<comment type="caution">
    <text evidence="1">The sequence shown here is derived from an EMBL/GenBank/DDBJ whole genome shotgun (WGS) entry which is preliminary data.</text>
</comment>
<protein>
    <submittedName>
        <fullName evidence="1">Uncharacterized protein</fullName>
    </submittedName>
</protein>
<evidence type="ECO:0000313" key="2">
    <source>
        <dbReference type="Proteomes" id="UP001057402"/>
    </source>
</evidence>
<reference evidence="2" key="1">
    <citation type="journal article" date="2023" name="Front. Plant Sci.">
        <title>Chromosomal-level genome assembly of Melastoma candidum provides insights into trichome evolution.</title>
        <authorList>
            <person name="Zhong Y."/>
            <person name="Wu W."/>
            <person name="Sun C."/>
            <person name="Zou P."/>
            <person name="Liu Y."/>
            <person name="Dai S."/>
            <person name="Zhou R."/>
        </authorList>
    </citation>
    <scope>NUCLEOTIDE SEQUENCE [LARGE SCALE GENOMIC DNA]</scope>
</reference>
<accession>A0ACB9RFH2</accession>